<gene>
    <name evidence="3" type="ORF">GYMLUDRAFT_42360</name>
</gene>
<evidence type="ECO:0000259" key="2">
    <source>
        <dbReference type="Pfam" id="PF20151"/>
    </source>
</evidence>
<sequence length="344" mass="38171">MASQISEASTHYLQYDISWATIALLYYDWALTFPSEVQYVWGAKFSLSTLFYIFCRYALLDNVLYLAAVSNLLAPSTSVTCDNWKKFVSALSVGGRAAIVATLIGRAYAVSSRNRLILGYLIALGIVCVVADAFHVPSERCIDSTDPPLATLLRSLFTIAFETSVAIVTTVRTLQALSVGGNWKTQKHRIVYLIFEEGILYFCTISILTIASVILDLRAPTGFLQRLLDGLTLPLSGALTARFILHLRAWQNKQQNVHFITTVQEPGSSEENLTVQQNHSWIVDEEANVVRSLSSTLNEFGEDPVVRAKQESGAGTILVQVDSQTHKEDLGEFDRRSSNPVDFY</sequence>
<dbReference type="Proteomes" id="UP000053593">
    <property type="component" value="Unassembled WGS sequence"/>
</dbReference>
<evidence type="ECO:0000313" key="4">
    <source>
        <dbReference type="Proteomes" id="UP000053593"/>
    </source>
</evidence>
<feature type="transmembrane region" description="Helical" evidence="1">
    <location>
        <begin position="156"/>
        <end position="178"/>
    </location>
</feature>
<dbReference type="EMBL" id="KN834769">
    <property type="protein sequence ID" value="KIK61933.1"/>
    <property type="molecule type" value="Genomic_DNA"/>
</dbReference>
<dbReference type="InterPro" id="IPR045340">
    <property type="entry name" value="DUF6533"/>
</dbReference>
<proteinExistence type="predicted"/>
<feature type="transmembrane region" description="Helical" evidence="1">
    <location>
        <begin position="45"/>
        <end position="67"/>
    </location>
</feature>
<dbReference type="HOGENOM" id="CLU_055330_0_0_1"/>
<dbReference type="OrthoDB" id="3267855at2759"/>
<organism evidence="3 4">
    <name type="scientific">Collybiopsis luxurians FD-317 M1</name>
    <dbReference type="NCBI Taxonomy" id="944289"/>
    <lineage>
        <taxon>Eukaryota</taxon>
        <taxon>Fungi</taxon>
        <taxon>Dikarya</taxon>
        <taxon>Basidiomycota</taxon>
        <taxon>Agaricomycotina</taxon>
        <taxon>Agaricomycetes</taxon>
        <taxon>Agaricomycetidae</taxon>
        <taxon>Agaricales</taxon>
        <taxon>Marasmiineae</taxon>
        <taxon>Omphalotaceae</taxon>
        <taxon>Collybiopsis</taxon>
        <taxon>Collybiopsis luxurians</taxon>
    </lineage>
</organism>
<feature type="transmembrane region" description="Helical" evidence="1">
    <location>
        <begin position="12"/>
        <end position="33"/>
    </location>
</feature>
<accession>A0A0D0CZG5</accession>
<keyword evidence="4" id="KW-1185">Reference proteome</keyword>
<feature type="domain" description="DUF6533" evidence="2">
    <location>
        <begin position="20"/>
        <end position="58"/>
    </location>
</feature>
<evidence type="ECO:0000313" key="3">
    <source>
        <dbReference type="EMBL" id="KIK61933.1"/>
    </source>
</evidence>
<keyword evidence="1" id="KW-0812">Transmembrane</keyword>
<name>A0A0D0CZG5_9AGAR</name>
<keyword evidence="1" id="KW-1133">Transmembrane helix</keyword>
<feature type="transmembrane region" description="Helical" evidence="1">
    <location>
        <begin position="87"/>
        <end position="109"/>
    </location>
</feature>
<keyword evidence="1" id="KW-0472">Membrane</keyword>
<feature type="transmembrane region" description="Helical" evidence="1">
    <location>
        <begin position="190"/>
        <end position="215"/>
    </location>
</feature>
<feature type="transmembrane region" description="Helical" evidence="1">
    <location>
        <begin position="116"/>
        <end position="136"/>
    </location>
</feature>
<protein>
    <recommendedName>
        <fullName evidence="2">DUF6533 domain-containing protein</fullName>
    </recommendedName>
</protein>
<dbReference type="AlphaFoldDB" id="A0A0D0CZG5"/>
<dbReference type="Pfam" id="PF20151">
    <property type="entry name" value="DUF6533"/>
    <property type="match status" value="1"/>
</dbReference>
<evidence type="ECO:0000256" key="1">
    <source>
        <dbReference type="SAM" id="Phobius"/>
    </source>
</evidence>
<reference evidence="3 4" key="1">
    <citation type="submission" date="2014-04" db="EMBL/GenBank/DDBJ databases">
        <title>Evolutionary Origins and Diversification of the Mycorrhizal Mutualists.</title>
        <authorList>
            <consortium name="DOE Joint Genome Institute"/>
            <consortium name="Mycorrhizal Genomics Consortium"/>
            <person name="Kohler A."/>
            <person name="Kuo A."/>
            <person name="Nagy L.G."/>
            <person name="Floudas D."/>
            <person name="Copeland A."/>
            <person name="Barry K.W."/>
            <person name="Cichocki N."/>
            <person name="Veneault-Fourrey C."/>
            <person name="LaButti K."/>
            <person name="Lindquist E.A."/>
            <person name="Lipzen A."/>
            <person name="Lundell T."/>
            <person name="Morin E."/>
            <person name="Murat C."/>
            <person name="Riley R."/>
            <person name="Ohm R."/>
            <person name="Sun H."/>
            <person name="Tunlid A."/>
            <person name="Henrissat B."/>
            <person name="Grigoriev I.V."/>
            <person name="Hibbett D.S."/>
            <person name="Martin F."/>
        </authorList>
    </citation>
    <scope>NUCLEOTIDE SEQUENCE [LARGE SCALE GENOMIC DNA]</scope>
    <source>
        <strain evidence="3 4">FD-317 M1</strain>
    </source>
</reference>